<dbReference type="EMBL" id="CAVMBE010000123">
    <property type="protein sequence ID" value="CAK4034563.1"/>
    <property type="molecule type" value="Genomic_DNA"/>
</dbReference>
<dbReference type="AlphaFoldDB" id="A0AAI8Z8V6"/>
<evidence type="ECO:0000313" key="1">
    <source>
        <dbReference type="EMBL" id="CAK4034563.1"/>
    </source>
</evidence>
<accession>A0AAI8Z8V6</accession>
<reference evidence="1" key="1">
    <citation type="submission" date="2023-11" db="EMBL/GenBank/DDBJ databases">
        <authorList>
            <person name="Alioto T."/>
            <person name="Alioto T."/>
            <person name="Gomez Garrido J."/>
        </authorList>
    </citation>
    <scope>NUCLEOTIDE SEQUENCE</scope>
</reference>
<gene>
    <name evidence="1" type="ORF">LECACI_7A009721</name>
</gene>
<sequence length="305" mass="34608">MVMDDKQFQDAVRGGALLYECMSHNSIDEIDKALQKAGKLGEAQSSQSPFIDPGRMFSLGWVEGPNVKDKPEDILGSVLRDLGLSDKVYPQGSNQSVVWMQNQDKFDGKKQKPTYAHYDFWVNTKDGVVIITNAKSPMATKTAGMEGKLSSTMKGTIEAQIPKLHKMSDVVFLEYIQRAKNNKHDPKGLRYIFHNVVETESTNEVIEHVLKSKGCPRQPWEYHGRSGDFRIPPDWKDRVTVTPNEEGFKALLRSNQGAFVAWMLLQHRQQLGHKRVKQIVIYQDTDPMENGYRGPSLMLEVENVQ</sequence>
<keyword evidence="2" id="KW-1185">Reference proteome</keyword>
<name>A0AAI8Z8V6_9PEZI</name>
<dbReference type="Proteomes" id="UP001296104">
    <property type="component" value="Unassembled WGS sequence"/>
</dbReference>
<comment type="caution">
    <text evidence="1">The sequence shown here is derived from an EMBL/GenBank/DDBJ whole genome shotgun (WGS) entry which is preliminary data.</text>
</comment>
<protein>
    <submittedName>
        <fullName evidence="1">Uncharacterized protein</fullName>
    </submittedName>
</protein>
<proteinExistence type="predicted"/>
<evidence type="ECO:0000313" key="2">
    <source>
        <dbReference type="Proteomes" id="UP001296104"/>
    </source>
</evidence>
<organism evidence="1 2">
    <name type="scientific">Lecanosticta acicola</name>
    <dbReference type="NCBI Taxonomy" id="111012"/>
    <lineage>
        <taxon>Eukaryota</taxon>
        <taxon>Fungi</taxon>
        <taxon>Dikarya</taxon>
        <taxon>Ascomycota</taxon>
        <taxon>Pezizomycotina</taxon>
        <taxon>Dothideomycetes</taxon>
        <taxon>Dothideomycetidae</taxon>
        <taxon>Mycosphaerellales</taxon>
        <taxon>Mycosphaerellaceae</taxon>
        <taxon>Lecanosticta</taxon>
    </lineage>
</organism>